<name>A0A9P5Y3R7_9AGAR</name>
<accession>A0A9P5Y3R7</accession>
<protein>
    <submittedName>
        <fullName evidence="2">Uncharacterized protein</fullName>
    </submittedName>
</protein>
<keyword evidence="3" id="KW-1185">Reference proteome</keyword>
<evidence type="ECO:0000313" key="3">
    <source>
        <dbReference type="Proteomes" id="UP000807353"/>
    </source>
</evidence>
<keyword evidence="1" id="KW-0812">Transmembrane</keyword>
<sequence length="124" mass="14405">MSMFTFMLRPRLLYLTLISFLPFSFSLTTRSHTLHSRILSLSSFSFSPPSHTHCSLISPRLASSRLVSQYISRVAFPHPFRFSSLAYLPFAPCTFTTQLYVSQKKKKKKKKKKDFESRLGIDIY</sequence>
<reference evidence="2" key="1">
    <citation type="submission" date="2020-11" db="EMBL/GenBank/DDBJ databases">
        <authorList>
            <consortium name="DOE Joint Genome Institute"/>
            <person name="Ahrendt S."/>
            <person name="Riley R."/>
            <person name="Andreopoulos W."/>
            <person name="Labutti K."/>
            <person name="Pangilinan J."/>
            <person name="Ruiz-Duenas F.J."/>
            <person name="Barrasa J.M."/>
            <person name="Sanchez-Garcia M."/>
            <person name="Camarero S."/>
            <person name="Miyauchi S."/>
            <person name="Serrano A."/>
            <person name="Linde D."/>
            <person name="Babiker R."/>
            <person name="Drula E."/>
            <person name="Ayuso-Fernandez I."/>
            <person name="Pacheco R."/>
            <person name="Padilla G."/>
            <person name="Ferreira P."/>
            <person name="Barriuso J."/>
            <person name="Kellner H."/>
            <person name="Castanera R."/>
            <person name="Alfaro M."/>
            <person name="Ramirez L."/>
            <person name="Pisabarro A.G."/>
            <person name="Kuo A."/>
            <person name="Tritt A."/>
            <person name="Lipzen A."/>
            <person name="He G."/>
            <person name="Yan M."/>
            <person name="Ng V."/>
            <person name="Cullen D."/>
            <person name="Martin F."/>
            <person name="Rosso M.-N."/>
            <person name="Henrissat B."/>
            <person name="Hibbett D."/>
            <person name="Martinez A.T."/>
            <person name="Grigoriev I.V."/>
        </authorList>
    </citation>
    <scope>NUCLEOTIDE SEQUENCE</scope>
    <source>
        <strain evidence="2">CBS 247.69</strain>
    </source>
</reference>
<comment type="caution">
    <text evidence="2">The sequence shown here is derived from an EMBL/GenBank/DDBJ whole genome shotgun (WGS) entry which is preliminary data.</text>
</comment>
<dbReference type="AlphaFoldDB" id="A0A9P5Y3R7"/>
<proteinExistence type="predicted"/>
<keyword evidence="1" id="KW-1133">Transmembrane helix</keyword>
<evidence type="ECO:0000313" key="2">
    <source>
        <dbReference type="EMBL" id="KAF9461743.1"/>
    </source>
</evidence>
<dbReference type="EMBL" id="MU150280">
    <property type="protein sequence ID" value="KAF9461743.1"/>
    <property type="molecule type" value="Genomic_DNA"/>
</dbReference>
<gene>
    <name evidence="2" type="ORF">BDZ94DRAFT_801480</name>
</gene>
<keyword evidence="1" id="KW-0472">Membrane</keyword>
<feature type="transmembrane region" description="Helical" evidence="1">
    <location>
        <begin position="82"/>
        <end position="101"/>
    </location>
</feature>
<dbReference type="Proteomes" id="UP000807353">
    <property type="component" value="Unassembled WGS sequence"/>
</dbReference>
<organism evidence="2 3">
    <name type="scientific">Collybia nuda</name>
    <dbReference type="NCBI Taxonomy" id="64659"/>
    <lineage>
        <taxon>Eukaryota</taxon>
        <taxon>Fungi</taxon>
        <taxon>Dikarya</taxon>
        <taxon>Basidiomycota</taxon>
        <taxon>Agaricomycotina</taxon>
        <taxon>Agaricomycetes</taxon>
        <taxon>Agaricomycetidae</taxon>
        <taxon>Agaricales</taxon>
        <taxon>Tricholomatineae</taxon>
        <taxon>Clitocybaceae</taxon>
        <taxon>Collybia</taxon>
    </lineage>
</organism>
<evidence type="ECO:0000256" key="1">
    <source>
        <dbReference type="SAM" id="Phobius"/>
    </source>
</evidence>